<sequence length="524" mass="57419">MNNTKKPLSLTLGMMIVCLMLVLAGCSTNAGQNAEQGTDAASGNNAAAANKTLTMAYTWNPAGVDPHGDDSWDVMRSGAGETLIKLNEQLQPSAWLAKEWKQEDANTWTFKLETGVTFHDGKKMDAESVKASLLRSIANSHLAKDLLLVKDIEVLAPDELKVITTQPNSAIISSLADPSTIILDVDSMKEAGSYPAMTGAFKIKQFTKDVSLVVERYDGYWGKPAKLSEVTMKFVTDGNTRLMALQAGEVDVATDIPIDSIELVEKDSKLEVLSAPSVRTHMVLFNMNSALFKEKANREVVDHAIPREAIIESVMRGYGTKAKSPFPEILPFGKVAEQAAGETTEQLLAAGGWQKNAEGMWEKEGKPFEATLLTFPHRPELSVMAEVIQNQLLNEGITVKIRKVENIDAELAKSDWDLAMYSMLTAQTGDPQYFLNIFYQSASESNVSHYESKPLETVIDKLNDTADTDARNALAIQAQDIINADLPQSFIVHPDNVFGVKKGVTGFIPHPIEYYYVTAEVDIP</sequence>
<reference evidence="3" key="1">
    <citation type="submission" date="2016-08" db="EMBL/GenBank/DDBJ databases">
        <title>Complete Genome Seqeunce of Paenibacillus sp. BIHB 4019 from tea rhizoplane.</title>
        <authorList>
            <person name="Thakur R."/>
            <person name="Swarnkar M.K."/>
            <person name="Gulati A."/>
        </authorList>
    </citation>
    <scope>NUCLEOTIDE SEQUENCE [LARGE SCALE GENOMIC DNA]</scope>
    <source>
        <strain evidence="3">BIHB4019</strain>
    </source>
</reference>
<name>A0A1B2DRN1_9BACL</name>
<dbReference type="EMBL" id="CP016808">
    <property type="protein sequence ID" value="ANY70357.1"/>
    <property type="molecule type" value="Genomic_DNA"/>
</dbReference>
<feature type="domain" description="Solute-binding protein family 5" evidence="2">
    <location>
        <begin position="92"/>
        <end position="444"/>
    </location>
</feature>
<dbReference type="Gene3D" id="3.10.105.10">
    <property type="entry name" value="Dipeptide-binding Protein, Domain 3"/>
    <property type="match status" value="1"/>
</dbReference>
<protein>
    <submittedName>
        <fullName evidence="3">Peptide ABC transporter substrate-binding protein</fullName>
    </submittedName>
</protein>
<dbReference type="Gene3D" id="3.40.190.10">
    <property type="entry name" value="Periplasmic binding protein-like II"/>
    <property type="match status" value="1"/>
</dbReference>
<dbReference type="SUPFAM" id="SSF53850">
    <property type="entry name" value="Periplasmic binding protein-like II"/>
    <property type="match status" value="1"/>
</dbReference>
<dbReference type="GO" id="GO:0042597">
    <property type="term" value="C:periplasmic space"/>
    <property type="evidence" value="ECO:0007669"/>
    <property type="project" value="UniProtKB-ARBA"/>
</dbReference>
<dbReference type="PANTHER" id="PTHR30290:SF81">
    <property type="entry name" value="OLIGOPEPTIDE-BINDING PROTEIN OPPA"/>
    <property type="match status" value="1"/>
</dbReference>
<dbReference type="CDD" id="cd08490">
    <property type="entry name" value="PBP2_NikA_DppA_OppA_like_3"/>
    <property type="match status" value="1"/>
</dbReference>
<accession>A0A1B2DRN1</accession>
<feature type="signal peptide" evidence="1">
    <location>
        <begin position="1"/>
        <end position="30"/>
    </location>
</feature>
<dbReference type="AlphaFoldDB" id="A0A1B2DRN1"/>
<feature type="chain" id="PRO_5039450469" evidence="1">
    <location>
        <begin position="31"/>
        <end position="524"/>
    </location>
</feature>
<evidence type="ECO:0000313" key="3">
    <source>
        <dbReference type="EMBL" id="ANY70357.1"/>
    </source>
</evidence>
<dbReference type="InterPro" id="IPR000914">
    <property type="entry name" value="SBP_5_dom"/>
</dbReference>
<dbReference type="InterPro" id="IPR039424">
    <property type="entry name" value="SBP_5"/>
</dbReference>
<evidence type="ECO:0000256" key="1">
    <source>
        <dbReference type="SAM" id="SignalP"/>
    </source>
</evidence>
<dbReference type="GO" id="GO:0015833">
    <property type="term" value="P:peptide transport"/>
    <property type="evidence" value="ECO:0007669"/>
    <property type="project" value="TreeGrafter"/>
</dbReference>
<dbReference type="GO" id="GO:1904680">
    <property type="term" value="F:peptide transmembrane transporter activity"/>
    <property type="evidence" value="ECO:0007669"/>
    <property type="project" value="TreeGrafter"/>
</dbReference>
<dbReference type="PROSITE" id="PS51257">
    <property type="entry name" value="PROKAR_LIPOPROTEIN"/>
    <property type="match status" value="1"/>
</dbReference>
<dbReference type="PANTHER" id="PTHR30290">
    <property type="entry name" value="PERIPLASMIC BINDING COMPONENT OF ABC TRANSPORTER"/>
    <property type="match status" value="1"/>
</dbReference>
<dbReference type="GO" id="GO:0043190">
    <property type="term" value="C:ATP-binding cassette (ABC) transporter complex"/>
    <property type="evidence" value="ECO:0007669"/>
    <property type="project" value="InterPro"/>
</dbReference>
<dbReference type="InterPro" id="IPR030678">
    <property type="entry name" value="Peptide/Ni-bd"/>
</dbReference>
<dbReference type="Pfam" id="PF00496">
    <property type="entry name" value="SBP_bac_5"/>
    <property type="match status" value="1"/>
</dbReference>
<gene>
    <name evidence="3" type="ORF">BBD42_30560</name>
</gene>
<evidence type="ECO:0000259" key="2">
    <source>
        <dbReference type="Pfam" id="PF00496"/>
    </source>
</evidence>
<dbReference type="RefSeq" id="WP_099521281.1">
    <property type="nucleotide sequence ID" value="NZ_CP016808.1"/>
</dbReference>
<keyword evidence="1" id="KW-0732">Signal</keyword>
<proteinExistence type="predicted"/>
<dbReference type="PIRSF" id="PIRSF002741">
    <property type="entry name" value="MppA"/>
    <property type="match status" value="1"/>
</dbReference>
<organism evidence="3">
    <name type="scientific">Paenibacillus sp. BIHB 4019</name>
    <dbReference type="NCBI Taxonomy" id="1870819"/>
    <lineage>
        <taxon>Bacteria</taxon>
        <taxon>Bacillati</taxon>
        <taxon>Bacillota</taxon>
        <taxon>Bacilli</taxon>
        <taxon>Bacillales</taxon>
        <taxon>Paenibacillaceae</taxon>
        <taxon>Paenibacillus</taxon>
    </lineage>
</organism>